<protein>
    <recommendedName>
        <fullName evidence="4">Methyltransferase</fullName>
    </recommendedName>
</protein>
<sequence>MEVNGKCAAYDVITDINYFPATGNIISTQDWKPRYLGVSNDFTRKVTVRDIRGMEDQFCLDRNGFKFLKLPSKHRNTGDDEIIKSDWYSEVADIIRELTGASTVHVFNHFIRQCKDPISKGGLDAASGRWLGAASGHPHVDYAARPEDIRGTLEELKFPAEIARRFGSSPRFAFVNAWRPLQTVQRDPLAVADASTVPDSDYQIRARQFKPSGVRSGNYVMSHGSEGDQHAWYYMHEMQPDELVVFRNYDTKQDVPGWRCPHTAFEIPGTDGMPPRESIEIRAACFWD</sequence>
<reference evidence="2 3" key="1">
    <citation type="journal article" date="2024" name="IMA Fungus">
        <title>IMA Genome - F19 : A genome assembly and annotation guide to empower mycologists, including annotated draft genome sequences of Ceratocystis pirilliformis, Diaporthe australafricana, Fusarium ophioides, Paecilomyces lecythidis, and Sporothrix stenoceras.</title>
        <authorList>
            <person name="Aylward J."/>
            <person name="Wilson A.M."/>
            <person name="Visagie C.M."/>
            <person name="Spraker J."/>
            <person name="Barnes I."/>
            <person name="Buitendag C."/>
            <person name="Ceriani C."/>
            <person name="Del Mar Angel L."/>
            <person name="du Plessis D."/>
            <person name="Fuchs T."/>
            <person name="Gasser K."/>
            <person name="Kramer D."/>
            <person name="Li W."/>
            <person name="Munsamy K."/>
            <person name="Piso A."/>
            <person name="Price J.L."/>
            <person name="Sonnekus B."/>
            <person name="Thomas C."/>
            <person name="van der Nest A."/>
            <person name="van Dijk A."/>
            <person name="van Heerden A."/>
            <person name="van Vuuren N."/>
            <person name="Yilmaz N."/>
            <person name="Duong T.A."/>
            <person name="van der Merwe N.A."/>
            <person name="Wingfield M.J."/>
            <person name="Wingfield B.D."/>
        </authorList>
    </citation>
    <scope>NUCLEOTIDE SEQUENCE [LARGE SCALE GENOMIC DNA]</scope>
    <source>
        <strain evidence="2 3">CMW 18300</strain>
    </source>
</reference>
<dbReference type="NCBIfam" id="NF041278">
    <property type="entry name" value="CmcJ_NvfI_EfuI"/>
    <property type="match status" value="1"/>
</dbReference>
<dbReference type="InterPro" id="IPR044053">
    <property type="entry name" value="AsaB-like"/>
</dbReference>
<dbReference type="PANTHER" id="PTHR34598:SF3">
    <property type="entry name" value="OXIDOREDUCTASE AN1597"/>
    <property type="match status" value="1"/>
</dbReference>
<organism evidence="2 3">
    <name type="scientific">Diaporthe australafricana</name>
    <dbReference type="NCBI Taxonomy" id="127596"/>
    <lineage>
        <taxon>Eukaryota</taxon>
        <taxon>Fungi</taxon>
        <taxon>Dikarya</taxon>
        <taxon>Ascomycota</taxon>
        <taxon>Pezizomycotina</taxon>
        <taxon>Sordariomycetes</taxon>
        <taxon>Sordariomycetidae</taxon>
        <taxon>Diaporthales</taxon>
        <taxon>Diaporthaceae</taxon>
        <taxon>Diaporthe</taxon>
    </lineage>
</organism>
<dbReference type="Proteomes" id="UP001583177">
    <property type="component" value="Unassembled WGS sequence"/>
</dbReference>
<evidence type="ECO:0000313" key="2">
    <source>
        <dbReference type="EMBL" id="KAL1853914.1"/>
    </source>
</evidence>
<evidence type="ECO:0000313" key="3">
    <source>
        <dbReference type="Proteomes" id="UP001583177"/>
    </source>
</evidence>
<name>A0ABR3W5V9_9PEZI</name>
<gene>
    <name evidence="2" type="ORF">Daus18300_011656</name>
</gene>
<keyword evidence="3" id="KW-1185">Reference proteome</keyword>
<dbReference type="EMBL" id="JAWRVE010000145">
    <property type="protein sequence ID" value="KAL1853914.1"/>
    <property type="molecule type" value="Genomic_DNA"/>
</dbReference>
<evidence type="ECO:0000256" key="1">
    <source>
        <dbReference type="ARBA" id="ARBA00023604"/>
    </source>
</evidence>
<comment type="caution">
    <text evidence="2">The sequence shown here is derived from an EMBL/GenBank/DDBJ whole genome shotgun (WGS) entry which is preliminary data.</text>
</comment>
<evidence type="ECO:0008006" key="4">
    <source>
        <dbReference type="Google" id="ProtNLM"/>
    </source>
</evidence>
<dbReference type="PANTHER" id="PTHR34598">
    <property type="entry name" value="BLL6449 PROTEIN"/>
    <property type="match status" value="1"/>
</dbReference>
<accession>A0ABR3W5V9</accession>
<comment type="similarity">
    <text evidence="1">Belongs to the asaB hydroxylase/desaturase family.</text>
</comment>
<proteinExistence type="inferred from homology"/>